<geneLocation type="plasmid" evidence="1">
    <name>plasmindC</name>
</geneLocation>
<dbReference type="RefSeq" id="WP_350262830.1">
    <property type="nucleotide sequence ID" value="NZ_CP158295.1"/>
</dbReference>
<keyword evidence="1" id="KW-0614">Plasmid</keyword>
<accession>A0AAU7U581</accession>
<organism evidence="1">
    <name type="scientific">Pantoea sp. BJ2</name>
    <dbReference type="NCBI Taxonomy" id="3141322"/>
    <lineage>
        <taxon>Bacteria</taxon>
        <taxon>Pseudomonadati</taxon>
        <taxon>Pseudomonadota</taxon>
        <taxon>Gammaproteobacteria</taxon>
        <taxon>Enterobacterales</taxon>
        <taxon>Erwiniaceae</taxon>
        <taxon>Pantoea</taxon>
    </lineage>
</organism>
<reference evidence="1" key="1">
    <citation type="submission" date="2024-06" db="EMBL/GenBank/DDBJ databases">
        <title>Multiomics insights into the TNT degradation mechanism by Pantoea sp. BJ2 isolated from an ammunition destruction site.</title>
        <authorList>
            <person name="Luo J."/>
        </authorList>
    </citation>
    <scope>NUCLEOTIDE SEQUENCE</scope>
    <source>
        <strain evidence="1">BJ2</strain>
        <plasmid evidence="1">plasmindC</plasmid>
    </source>
</reference>
<proteinExistence type="predicted"/>
<sequence>MSFDDKKETKVSLPGPCQISFDYNIEVAGFKTNGTINKMVPTVRKPEEFTEEIIQREIQASTDKIIENAIRDNPAAFKDLDGQFEVKIGVDNVSVGCFTTDLNIKR</sequence>
<dbReference type="AlphaFoldDB" id="A0AAU7U581"/>
<evidence type="ECO:0000313" key="1">
    <source>
        <dbReference type="EMBL" id="XBV47777.1"/>
    </source>
</evidence>
<dbReference type="EMBL" id="CP158295">
    <property type="protein sequence ID" value="XBV47777.1"/>
    <property type="molecule type" value="Genomic_DNA"/>
</dbReference>
<name>A0AAU7U581_9GAMM</name>
<gene>
    <name evidence="1" type="ORF">AAF463_25205</name>
</gene>
<protein>
    <submittedName>
        <fullName evidence="1">Uncharacterized protein</fullName>
    </submittedName>
</protein>